<proteinExistence type="predicted"/>
<dbReference type="PANTHER" id="PTHR43167:SF1">
    <property type="entry name" value="PUTATIVE (AFU_ORTHOLOGUE AFUA_6G01830)-RELATED"/>
    <property type="match status" value="1"/>
</dbReference>
<dbReference type="Pfam" id="PF13578">
    <property type="entry name" value="Methyltransf_24"/>
    <property type="match status" value="1"/>
</dbReference>
<dbReference type="CDD" id="cd02440">
    <property type="entry name" value="AdoMet_MTases"/>
    <property type="match status" value="1"/>
</dbReference>
<protein>
    <recommendedName>
        <fullName evidence="3">Methyltransferase</fullName>
    </recommendedName>
</protein>
<organism evidence="1 2">
    <name type="scientific">Paenibacillus solani</name>
    <dbReference type="NCBI Taxonomy" id="1705565"/>
    <lineage>
        <taxon>Bacteria</taxon>
        <taxon>Bacillati</taxon>
        <taxon>Bacillota</taxon>
        <taxon>Bacilli</taxon>
        <taxon>Bacillales</taxon>
        <taxon>Paenibacillaceae</taxon>
        <taxon>Paenibacillus</taxon>
    </lineage>
</organism>
<sequence length="223" mass="25411">MSSNNINLYRNNIEYYLFHYKKVDEGRLGCVQFIEVTLTYLSWLKKQKSLASEYGFTQSCTDEFGRFLYTLIGQVKGNILEIGTGLGVSTSWIVSSMSANSSNLISIDNQQDYVGAIKPLFTQYNVEFIVADWKEIINKGPFDFVFADAADAKSTYAQELFKLLKVGGVLIMDDLTPEEYWPAEWRGKRDVVRDYWLNHPKLAATEILLTPQQAVIIASKLEE</sequence>
<evidence type="ECO:0008006" key="3">
    <source>
        <dbReference type="Google" id="ProtNLM"/>
    </source>
</evidence>
<dbReference type="EMBL" id="LIUT01000001">
    <property type="protein sequence ID" value="KOR90257.1"/>
    <property type="molecule type" value="Genomic_DNA"/>
</dbReference>
<evidence type="ECO:0000313" key="2">
    <source>
        <dbReference type="Proteomes" id="UP000036932"/>
    </source>
</evidence>
<accession>A0A0M1P774</accession>
<comment type="caution">
    <text evidence="1">The sequence shown here is derived from an EMBL/GenBank/DDBJ whole genome shotgun (WGS) entry which is preliminary data.</text>
</comment>
<dbReference type="PATRIC" id="fig|1705565.3.peg.4986"/>
<dbReference type="RefSeq" id="WP_054403200.1">
    <property type="nucleotide sequence ID" value="NZ_LIUT01000001.1"/>
</dbReference>
<reference evidence="2" key="1">
    <citation type="submission" date="2015-08" db="EMBL/GenBank/DDBJ databases">
        <title>Genome sequencing project for genomic taxonomy and phylogenomics of Bacillus-like bacteria.</title>
        <authorList>
            <person name="Liu B."/>
            <person name="Wang J."/>
            <person name="Zhu Y."/>
            <person name="Liu G."/>
            <person name="Chen Q."/>
            <person name="Chen Z."/>
            <person name="Lan J."/>
            <person name="Che J."/>
            <person name="Ge C."/>
            <person name="Shi H."/>
            <person name="Pan Z."/>
            <person name="Liu X."/>
        </authorList>
    </citation>
    <scope>NUCLEOTIDE SEQUENCE [LARGE SCALE GENOMIC DNA]</scope>
    <source>
        <strain evidence="2">FJAT-22460</strain>
    </source>
</reference>
<dbReference type="PANTHER" id="PTHR43167">
    <property type="entry name" value="PUTATIVE (AFU_ORTHOLOGUE AFUA_6G01830)-RELATED"/>
    <property type="match status" value="1"/>
</dbReference>
<keyword evidence="2" id="KW-1185">Reference proteome</keyword>
<gene>
    <name evidence="1" type="ORF">AM231_14700</name>
</gene>
<dbReference type="AlphaFoldDB" id="A0A0M1P774"/>
<name>A0A0M1P774_9BACL</name>
<evidence type="ECO:0000313" key="1">
    <source>
        <dbReference type="EMBL" id="KOR90257.1"/>
    </source>
</evidence>
<dbReference type="InterPro" id="IPR029063">
    <property type="entry name" value="SAM-dependent_MTases_sf"/>
</dbReference>
<dbReference type="Proteomes" id="UP000036932">
    <property type="component" value="Unassembled WGS sequence"/>
</dbReference>
<dbReference type="Gene3D" id="3.40.50.150">
    <property type="entry name" value="Vaccinia Virus protein VP39"/>
    <property type="match status" value="1"/>
</dbReference>
<dbReference type="SUPFAM" id="SSF53335">
    <property type="entry name" value="S-adenosyl-L-methionine-dependent methyltransferases"/>
    <property type="match status" value="1"/>
</dbReference>